<evidence type="ECO:0000256" key="5">
    <source>
        <dbReference type="ARBA" id="ARBA00022763"/>
    </source>
</evidence>
<dbReference type="VEuPathDB" id="ToxoDB:TGPRC2_248530B"/>
<dbReference type="InterPro" id="IPR003152">
    <property type="entry name" value="FATC_dom"/>
</dbReference>
<name>A0A151HFS6_TOXGO</name>
<evidence type="ECO:0000256" key="1">
    <source>
        <dbReference type="ARBA" id="ARBA00004123"/>
    </source>
</evidence>
<evidence type="ECO:0000256" key="9">
    <source>
        <dbReference type="SAM" id="MobiDB-lite"/>
    </source>
</evidence>
<dbReference type="SUPFAM" id="SSF56112">
    <property type="entry name" value="Protein kinase-like (PK-like)"/>
    <property type="match status" value="1"/>
</dbReference>
<dbReference type="InterPro" id="IPR000403">
    <property type="entry name" value="PI3/4_kinase_cat_dom"/>
</dbReference>
<dbReference type="Pfam" id="PF00454">
    <property type="entry name" value="PI3_PI4_kinase"/>
    <property type="match status" value="1"/>
</dbReference>
<keyword evidence="8" id="KW-0539">Nucleus</keyword>
<feature type="domain" description="PI3K/PI4K catalytic" evidence="10">
    <location>
        <begin position="270"/>
        <end position="625"/>
    </location>
</feature>
<feature type="region of interest" description="Disordered" evidence="9">
    <location>
        <begin position="20"/>
        <end position="51"/>
    </location>
</feature>
<dbReference type="CDD" id="cd05171">
    <property type="entry name" value="PIKKc_ATM"/>
    <property type="match status" value="1"/>
</dbReference>
<dbReference type="Gene3D" id="3.30.1010.10">
    <property type="entry name" value="Phosphatidylinositol 3-kinase Catalytic Subunit, Chain A, domain 4"/>
    <property type="match status" value="1"/>
</dbReference>
<sequence>MNAALHRLLIAPFASSQPQATQQVDSAVSSKSSSAPTRKMHDDDGSTVGGPPDLRHLLPFVYQIASRLGSPAESPFQRTLRELLVTTARQYPFQCLYQLVAIRNGRRIPPGHRGSDSFTVKQDKIDAAQEVLARIADSSPSLKFVVAAVESLVDFYNDLCLLDFDEETRDVQKRQRNLPLLQRGSSQSVRSILTPQEQMLRLPSFQKLEEYSSLLPVPTVELPRDRLVPFQPPETLSRIKNVPDFLLHLSSYIHSLHPCCLSGFPGDRLRMRVTVIGSGITKPKLLCIWDRKGRKHKQCCKGREDVRQDRVAQQLFSMLNQVFLEAPSTLEKNFYLRTYVVVPFSPAVGILEWVNDAVTLAQYLIGNPDNGYHGAHARYRPQDWTFTACRQKLRLAREKALAQRRQMLSLGTADDGGLQKGQQKKEASGADAGSHSLVESLVQTYDEICDHFKPVLHHFFLEHFPSADVWYEKRQRYRRTLAVSSMVSYIIGLGDRHTNNILLDVASGDLIHIDFGVVFEQGKLLAIPELVPFRLTRDLVDGLGCLGVAGCFKRDCETTMEVLRRVSPLVVSIVEVLLFDPLYRWCLDPRRILQDSDKSLALSPSSRPGNGPKKGEQKRGRDGGGRGRGKRTSVSTLLFAEQKGRKRGRHEAIPEAIPSSSAHHENGAAGAAEETRDHENSVDDVKRKHVDSEMPIVEDILTKAEGNMNAKLAVLTVRRKLEGYEEGEIAQLSVNAHVARLVNAAQDRTALAQMFVGWAPWV</sequence>
<evidence type="ECO:0000256" key="3">
    <source>
        <dbReference type="ARBA" id="ARBA00022679"/>
    </source>
</evidence>
<feature type="compositionally biased region" description="Basic and acidic residues" evidence="9">
    <location>
        <begin position="613"/>
        <end position="625"/>
    </location>
</feature>
<dbReference type="InterPro" id="IPR011009">
    <property type="entry name" value="Kinase-like_dom_sf"/>
</dbReference>
<keyword evidence="3" id="KW-0808">Transferase</keyword>
<reference evidence="13" key="1">
    <citation type="submission" date="2016-03" db="EMBL/GenBank/DDBJ databases">
        <authorList>
            <person name="Sibley D."/>
            <person name="Venepally P."/>
            <person name="Karamycheva S."/>
            <person name="Hadjithomas M."/>
            <person name="Khan A."/>
            <person name="Brunk B."/>
            <person name="Roos D."/>
            <person name="Caler E."/>
            <person name="Lorenzi H."/>
        </authorList>
    </citation>
    <scope>NUCLEOTIDE SEQUENCE [LARGE SCALE GENOMIC DNA]</scope>
    <source>
        <strain evidence="13">TgCatPRC2</strain>
    </source>
</reference>
<keyword evidence="4" id="KW-0547">Nucleotide-binding</keyword>
<comment type="caution">
    <text evidence="12">The sequence shown here is derived from an EMBL/GenBank/DDBJ whole genome shotgun (WGS) entry which is preliminary data.</text>
</comment>
<accession>A0A151HFS6</accession>
<gene>
    <name evidence="12" type="ORF">TGPRC2_248530B</name>
</gene>
<dbReference type="GO" id="GO:0004674">
    <property type="term" value="F:protein serine/threonine kinase activity"/>
    <property type="evidence" value="ECO:0007669"/>
    <property type="project" value="UniProtKB-EC"/>
</dbReference>
<dbReference type="Proteomes" id="UP000075225">
    <property type="component" value="Unassembled WGS sequence"/>
</dbReference>
<comment type="subcellular location">
    <subcellularLocation>
        <location evidence="1">Nucleus</location>
    </subcellularLocation>
</comment>
<dbReference type="InterPro" id="IPR036940">
    <property type="entry name" value="PI3/4_kinase_cat_sf"/>
</dbReference>
<dbReference type="PROSITE" id="PS00915">
    <property type="entry name" value="PI3_4_KINASE_1"/>
    <property type="match status" value="1"/>
</dbReference>
<evidence type="ECO:0000256" key="6">
    <source>
        <dbReference type="ARBA" id="ARBA00022777"/>
    </source>
</evidence>
<dbReference type="EC" id="2.7.11.1" evidence="2"/>
<keyword evidence="7" id="KW-0067">ATP-binding</keyword>
<dbReference type="GO" id="GO:0006281">
    <property type="term" value="P:DNA repair"/>
    <property type="evidence" value="ECO:0007669"/>
    <property type="project" value="InterPro"/>
</dbReference>
<organism evidence="12 13">
    <name type="scientific">Toxoplasma gondii TgCatPRC2</name>
    <dbReference type="NCBI Taxonomy" id="1130821"/>
    <lineage>
        <taxon>Eukaryota</taxon>
        <taxon>Sar</taxon>
        <taxon>Alveolata</taxon>
        <taxon>Apicomplexa</taxon>
        <taxon>Conoidasida</taxon>
        <taxon>Coccidia</taxon>
        <taxon>Eucoccidiorida</taxon>
        <taxon>Eimeriorina</taxon>
        <taxon>Sarcocystidae</taxon>
        <taxon>Toxoplasma</taxon>
    </lineage>
</organism>
<feature type="region of interest" description="Disordered" evidence="9">
    <location>
        <begin position="412"/>
        <end position="431"/>
    </location>
</feature>
<feature type="domain" description="FATC" evidence="11">
    <location>
        <begin position="730"/>
        <end position="762"/>
    </location>
</feature>
<feature type="region of interest" description="Disordered" evidence="9">
    <location>
        <begin position="598"/>
        <end position="687"/>
    </location>
</feature>
<keyword evidence="5" id="KW-0227">DNA damage</keyword>
<dbReference type="PANTHER" id="PTHR37079">
    <property type="entry name" value="SERINE/THREONINE-PROTEIN KINASE ATM"/>
    <property type="match status" value="1"/>
</dbReference>
<dbReference type="PROSITE" id="PS00916">
    <property type="entry name" value="PI3_4_KINASE_2"/>
    <property type="match status" value="1"/>
</dbReference>
<dbReference type="InterPro" id="IPR018936">
    <property type="entry name" value="PI3/4_kinase_CS"/>
</dbReference>
<dbReference type="InterPro" id="IPR044107">
    <property type="entry name" value="PIKKc_ATM"/>
</dbReference>
<protein>
    <recommendedName>
        <fullName evidence="2">non-specific serine/threonine protein kinase</fullName>
        <ecNumber evidence="2">2.7.11.1</ecNumber>
    </recommendedName>
</protein>
<feature type="compositionally biased region" description="Basic and acidic residues" evidence="9">
    <location>
        <begin position="673"/>
        <end position="687"/>
    </location>
</feature>
<dbReference type="GO" id="GO:0005634">
    <property type="term" value="C:nucleus"/>
    <property type="evidence" value="ECO:0007669"/>
    <property type="project" value="UniProtKB-SubCell"/>
</dbReference>
<dbReference type="PANTHER" id="PTHR37079:SF4">
    <property type="entry name" value="SERINE_THREONINE-PROTEIN KINASE ATM"/>
    <property type="match status" value="1"/>
</dbReference>
<dbReference type="SMART" id="SM00146">
    <property type="entry name" value="PI3Kc"/>
    <property type="match status" value="1"/>
</dbReference>
<dbReference type="EMBL" id="AHZP02001186">
    <property type="protein sequence ID" value="KYK68177.1"/>
    <property type="molecule type" value="Genomic_DNA"/>
</dbReference>
<dbReference type="SMART" id="SM01343">
    <property type="entry name" value="FATC"/>
    <property type="match status" value="1"/>
</dbReference>
<evidence type="ECO:0000256" key="8">
    <source>
        <dbReference type="ARBA" id="ARBA00023242"/>
    </source>
</evidence>
<evidence type="ECO:0000256" key="4">
    <source>
        <dbReference type="ARBA" id="ARBA00022741"/>
    </source>
</evidence>
<evidence type="ECO:0000256" key="7">
    <source>
        <dbReference type="ARBA" id="ARBA00022840"/>
    </source>
</evidence>
<dbReference type="AlphaFoldDB" id="A0A151HFS6"/>
<dbReference type="InterPro" id="IPR038980">
    <property type="entry name" value="ATM_plant"/>
</dbReference>
<dbReference type="Gene3D" id="1.10.1070.11">
    <property type="entry name" value="Phosphatidylinositol 3-/4-kinase, catalytic domain"/>
    <property type="match status" value="1"/>
</dbReference>
<evidence type="ECO:0000256" key="2">
    <source>
        <dbReference type="ARBA" id="ARBA00012513"/>
    </source>
</evidence>
<evidence type="ECO:0000259" key="11">
    <source>
        <dbReference type="PROSITE" id="PS51190"/>
    </source>
</evidence>
<evidence type="ECO:0000313" key="13">
    <source>
        <dbReference type="Proteomes" id="UP000075225"/>
    </source>
</evidence>
<dbReference type="GO" id="GO:0005524">
    <property type="term" value="F:ATP binding"/>
    <property type="evidence" value="ECO:0007669"/>
    <property type="project" value="UniProtKB-KW"/>
</dbReference>
<evidence type="ECO:0000313" key="12">
    <source>
        <dbReference type="EMBL" id="KYK68177.1"/>
    </source>
</evidence>
<dbReference type="PROSITE" id="PS51190">
    <property type="entry name" value="FATC"/>
    <property type="match status" value="1"/>
</dbReference>
<keyword evidence="6" id="KW-0418">Kinase</keyword>
<evidence type="ECO:0000259" key="10">
    <source>
        <dbReference type="PROSITE" id="PS50290"/>
    </source>
</evidence>
<proteinExistence type="predicted"/>
<dbReference type="PROSITE" id="PS50290">
    <property type="entry name" value="PI3_4_KINASE_3"/>
    <property type="match status" value="1"/>
</dbReference>
<feature type="compositionally biased region" description="Low complexity" evidence="9">
    <location>
        <begin position="26"/>
        <end position="35"/>
    </location>
</feature>
<dbReference type="Pfam" id="PF02260">
    <property type="entry name" value="FATC"/>
    <property type="match status" value="1"/>
</dbReference>